<sequence>MTERPPVPGLVRTRTPHDLRTALRAALARPEPLVVPGVTDAMSARLTERQGFGAAYVTGAGMSNAQYGLPDVGLVSLAEVVENVGRLTAAVDLPLIVDADTGYGGPVSAMRTLTLLERAGAAAIQFEDQEMPKRCGHFDNHSLVPTGHMQSKLDAALQARQDDALVVVARTDARSAEGSIQAAIDRAGAYLDAGADVLFVEAPRTVEELEMVGRSFPDVPLVVNVVEGGRTPALTAPEYAELGFGIVLYANFLMRAAIRAESDALAYLREHGETAGFADRIVSWQERQELFDLPQTLQAEAFYDVPWEERP</sequence>
<keyword evidence="2" id="KW-1185">Reference proteome</keyword>
<dbReference type="EMBL" id="CP076023">
    <property type="protein sequence ID" value="QWC14639.1"/>
    <property type="molecule type" value="Genomic_DNA"/>
</dbReference>
<protein>
    <submittedName>
        <fullName evidence="1">Oxaloacetate decarboxylase</fullName>
    </submittedName>
</protein>
<dbReference type="Gene3D" id="3.20.20.60">
    <property type="entry name" value="Phosphoenolpyruvate-binding domains"/>
    <property type="match status" value="1"/>
</dbReference>
<dbReference type="RefSeq" id="WP_208195143.1">
    <property type="nucleotide sequence ID" value="NZ_CP076023.1"/>
</dbReference>
<proteinExistence type="predicted"/>
<dbReference type="PANTHER" id="PTHR42905:SF5">
    <property type="entry name" value="CARBOXYVINYL-CARBOXYPHOSPHONATE PHOSPHORYLMUTASE, CHLOROPLASTIC"/>
    <property type="match status" value="1"/>
</dbReference>
<evidence type="ECO:0000313" key="1">
    <source>
        <dbReference type="EMBL" id="QWC14639.1"/>
    </source>
</evidence>
<reference evidence="1 2" key="1">
    <citation type="submission" date="2021-05" db="EMBL/GenBank/DDBJ databases">
        <title>Novel species in genus Cellulomonas.</title>
        <authorList>
            <person name="Zhang G."/>
        </authorList>
    </citation>
    <scope>NUCLEOTIDE SEQUENCE [LARGE SCALE GENOMIC DNA]</scope>
    <source>
        <strain evidence="2">zg-ZUI157</strain>
    </source>
</reference>
<organism evidence="1 2">
    <name type="scientific">Cellulomonas dongxiuzhuiae</name>
    <dbReference type="NCBI Taxonomy" id="2819979"/>
    <lineage>
        <taxon>Bacteria</taxon>
        <taxon>Bacillati</taxon>
        <taxon>Actinomycetota</taxon>
        <taxon>Actinomycetes</taxon>
        <taxon>Micrococcales</taxon>
        <taxon>Cellulomonadaceae</taxon>
        <taxon>Cellulomonas</taxon>
    </lineage>
</organism>
<dbReference type="InterPro" id="IPR040442">
    <property type="entry name" value="Pyrv_kinase-like_dom_sf"/>
</dbReference>
<dbReference type="Proteomes" id="UP000679335">
    <property type="component" value="Chromosome"/>
</dbReference>
<accession>A0ABX8GET1</accession>
<dbReference type="InterPro" id="IPR039556">
    <property type="entry name" value="ICL/PEPM"/>
</dbReference>
<dbReference type="InterPro" id="IPR015813">
    <property type="entry name" value="Pyrv/PenolPyrv_kinase-like_dom"/>
</dbReference>
<name>A0ABX8GET1_9CELL</name>
<dbReference type="CDD" id="cd00377">
    <property type="entry name" value="ICL_PEPM"/>
    <property type="match status" value="1"/>
</dbReference>
<dbReference type="SUPFAM" id="SSF51621">
    <property type="entry name" value="Phosphoenolpyruvate/pyruvate domain"/>
    <property type="match status" value="1"/>
</dbReference>
<evidence type="ECO:0000313" key="2">
    <source>
        <dbReference type="Proteomes" id="UP000679335"/>
    </source>
</evidence>
<gene>
    <name evidence="1" type="ORF">KKR89_09590</name>
</gene>
<dbReference type="PANTHER" id="PTHR42905">
    <property type="entry name" value="PHOSPHOENOLPYRUVATE CARBOXYLASE"/>
    <property type="match status" value="1"/>
</dbReference>
<dbReference type="Pfam" id="PF13714">
    <property type="entry name" value="PEP_mutase"/>
    <property type="match status" value="1"/>
</dbReference>